<protein>
    <submittedName>
        <fullName evidence="1">Uncharacterized protein US312</fullName>
    </submittedName>
</protein>
<accession>Q9YPH7</accession>
<gene>
    <name evidence="1" type="primary">US312</name>
</gene>
<name>Q9YPH7_ILTV</name>
<sequence length="103" mass="11801">MDEHEAHKTIIHFFSMYCCSKIVPMVAELYCALHCGDGNKQANARNGRFRESRIFIFSVTTPHQKASRFFQLLHKTYVTLSLGSCSAGFWKSLVLPLAFYHVL</sequence>
<dbReference type="EMBL" id="D45411">
    <property type="protein sequence ID" value="BAA08251.1"/>
    <property type="molecule type" value="Genomic_DNA"/>
</dbReference>
<reference evidence="1" key="1">
    <citation type="submission" date="1995-02" db="EMBL/GenBank/DDBJ databases">
        <title>The ORF of 312bp within Us Region of Infectious Laryngotracheitis Virus is Not Essential for Viral Replication in Cultured Cells.</title>
        <authorList>
            <person name="Okamura H."/>
            <person name="Sakaguchi M."/>
            <person name="Matsuo K."/>
            <person name="Hamada F."/>
        </authorList>
    </citation>
    <scope>NUCLEOTIDE SEQUENCE</scope>
    <source>
        <strain evidence="1">CE</strain>
    </source>
</reference>
<proteinExistence type="predicted"/>
<organism evidence="1">
    <name type="scientific">Infectious laryngotracheitis virus</name>
    <name type="common">ILTV</name>
    <name type="synonym">Gallid herpesvirus 1</name>
    <dbReference type="NCBI Taxonomy" id="10386"/>
    <lineage>
        <taxon>Viruses</taxon>
        <taxon>Duplodnaviria</taxon>
        <taxon>Heunggongvirae</taxon>
        <taxon>Peploviricota</taxon>
        <taxon>Herviviricetes</taxon>
        <taxon>Herpesvirales</taxon>
        <taxon>Orthoherpesviridae</taxon>
        <taxon>Alphaherpesvirinae</taxon>
        <taxon>Iltovirus</taxon>
        <taxon>Iltovirus gallidalpha1</taxon>
    </lineage>
</organism>
<evidence type="ECO:0000313" key="1">
    <source>
        <dbReference type="EMBL" id="BAA08251.1"/>
    </source>
</evidence>
<organismHost>
    <name type="scientific">Gallus gallus</name>
    <name type="common">Chicken</name>
    <dbReference type="NCBI Taxonomy" id="9031"/>
</organismHost>